<dbReference type="STRING" id="128403.WA1_30825"/>
<comment type="caution">
    <text evidence="8">The sequence shown here is derived from an EMBL/GenBank/DDBJ whole genome shotgun (WGS) entry which is preliminary data.</text>
</comment>
<dbReference type="HAMAP" id="MF_00073">
    <property type="entry name" value="NusB"/>
    <property type="match status" value="1"/>
</dbReference>
<dbReference type="OrthoDB" id="3528057at2"/>
<proteinExistence type="inferred from homology"/>
<dbReference type="GO" id="GO:0005829">
    <property type="term" value="C:cytosol"/>
    <property type="evidence" value="ECO:0007669"/>
    <property type="project" value="TreeGrafter"/>
</dbReference>
<dbReference type="GO" id="GO:0006353">
    <property type="term" value="P:DNA-templated transcription termination"/>
    <property type="evidence" value="ECO:0007669"/>
    <property type="project" value="UniProtKB-UniRule"/>
</dbReference>
<keyword evidence="5 6" id="KW-0804">Transcription</keyword>
<dbReference type="Proteomes" id="UP000076925">
    <property type="component" value="Unassembled WGS sequence"/>
</dbReference>
<evidence type="ECO:0000256" key="4">
    <source>
        <dbReference type="ARBA" id="ARBA00023015"/>
    </source>
</evidence>
<evidence type="ECO:0000256" key="3">
    <source>
        <dbReference type="ARBA" id="ARBA00022884"/>
    </source>
</evidence>
<dbReference type="EMBL" id="ANNX02000033">
    <property type="protein sequence ID" value="KYC39725.1"/>
    <property type="molecule type" value="Genomic_DNA"/>
</dbReference>
<dbReference type="GO" id="GO:0003723">
    <property type="term" value="F:RNA binding"/>
    <property type="evidence" value="ECO:0007669"/>
    <property type="project" value="UniProtKB-UniRule"/>
</dbReference>
<keyword evidence="4 6" id="KW-0805">Transcription regulation</keyword>
<dbReference type="Pfam" id="PF01029">
    <property type="entry name" value="NusB"/>
    <property type="match status" value="1"/>
</dbReference>
<keyword evidence="9" id="KW-1185">Reference proteome</keyword>
<dbReference type="InterPro" id="IPR011605">
    <property type="entry name" value="NusB_fam"/>
</dbReference>
<comment type="similarity">
    <text evidence="1 6">Belongs to the NusB family.</text>
</comment>
<evidence type="ECO:0000256" key="2">
    <source>
        <dbReference type="ARBA" id="ARBA00022814"/>
    </source>
</evidence>
<dbReference type="Gene3D" id="1.10.940.10">
    <property type="entry name" value="NusB-like"/>
    <property type="match status" value="1"/>
</dbReference>
<dbReference type="PANTHER" id="PTHR11078">
    <property type="entry name" value="N UTILIZATION SUBSTANCE PROTEIN B-RELATED"/>
    <property type="match status" value="1"/>
</dbReference>
<dbReference type="InterPro" id="IPR035926">
    <property type="entry name" value="NusB-like_sf"/>
</dbReference>
<organism evidence="8 9">
    <name type="scientific">Scytonema hofmannii PCC 7110</name>
    <dbReference type="NCBI Taxonomy" id="128403"/>
    <lineage>
        <taxon>Bacteria</taxon>
        <taxon>Bacillati</taxon>
        <taxon>Cyanobacteriota</taxon>
        <taxon>Cyanophyceae</taxon>
        <taxon>Nostocales</taxon>
        <taxon>Scytonemataceae</taxon>
        <taxon>Scytonema</taxon>
    </lineage>
</organism>
<dbReference type="SUPFAM" id="SSF48013">
    <property type="entry name" value="NusB-like"/>
    <property type="match status" value="1"/>
</dbReference>
<evidence type="ECO:0000256" key="5">
    <source>
        <dbReference type="ARBA" id="ARBA00023163"/>
    </source>
</evidence>
<evidence type="ECO:0000256" key="1">
    <source>
        <dbReference type="ARBA" id="ARBA00005952"/>
    </source>
</evidence>
<name>A0A139X4W3_9CYAN</name>
<keyword evidence="3 6" id="KW-0694">RNA-binding</keyword>
<evidence type="ECO:0000256" key="6">
    <source>
        <dbReference type="HAMAP-Rule" id="MF_00073"/>
    </source>
</evidence>
<dbReference type="NCBIfam" id="TIGR01951">
    <property type="entry name" value="nusB"/>
    <property type="match status" value="1"/>
</dbReference>
<dbReference type="RefSeq" id="WP_017740473.1">
    <property type="nucleotide sequence ID" value="NZ_KQ976354.1"/>
</dbReference>
<protein>
    <recommendedName>
        <fullName evidence="6">Transcription antitermination protein NusB</fullName>
    </recommendedName>
    <alternativeName>
        <fullName evidence="6">Antitermination factor NusB</fullName>
    </alternativeName>
</protein>
<dbReference type="PANTHER" id="PTHR11078:SF3">
    <property type="entry name" value="ANTITERMINATION NUSB DOMAIN-CONTAINING PROTEIN"/>
    <property type="match status" value="1"/>
</dbReference>
<evidence type="ECO:0000313" key="9">
    <source>
        <dbReference type="Proteomes" id="UP000076925"/>
    </source>
</evidence>
<reference evidence="8 9" key="1">
    <citation type="journal article" date="2013" name="Genome Biol. Evol.">
        <title>Genomes of Stigonematalean cyanobacteria (subsection V) and the evolution of oxygenic photosynthesis from prokaryotes to plastids.</title>
        <authorList>
            <person name="Dagan T."/>
            <person name="Roettger M."/>
            <person name="Stucken K."/>
            <person name="Landan G."/>
            <person name="Koch R."/>
            <person name="Major P."/>
            <person name="Gould S.B."/>
            <person name="Goremykin V.V."/>
            <person name="Rippka R."/>
            <person name="Tandeau de Marsac N."/>
            <person name="Gugger M."/>
            <person name="Lockhart P.J."/>
            <person name="Allen J.F."/>
            <person name="Brune I."/>
            <person name="Maus I."/>
            <person name="Puhler A."/>
            <person name="Martin W.F."/>
        </authorList>
    </citation>
    <scope>NUCLEOTIDE SEQUENCE [LARGE SCALE GENOMIC DNA]</scope>
    <source>
        <strain evidence="8 9">PCC 7110</strain>
    </source>
</reference>
<accession>A0A139X4W3</accession>
<dbReference type="CDD" id="cd00619">
    <property type="entry name" value="Terminator_NusB"/>
    <property type="match status" value="1"/>
</dbReference>
<comment type="function">
    <text evidence="6">Involved in transcription antitermination. Required for transcription of ribosomal RNA (rRNA) genes. Binds specifically to the boxA antiterminator sequence of the ribosomal RNA (rrn) operons.</text>
</comment>
<feature type="domain" description="NusB/RsmB/TIM44" evidence="7">
    <location>
        <begin position="111"/>
        <end position="207"/>
    </location>
</feature>
<evidence type="ECO:0000313" key="8">
    <source>
        <dbReference type="EMBL" id="KYC39725.1"/>
    </source>
</evidence>
<dbReference type="GO" id="GO:0031564">
    <property type="term" value="P:transcription antitermination"/>
    <property type="evidence" value="ECO:0007669"/>
    <property type="project" value="UniProtKB-KW"/>
</dbReference>
<dbReference type="AlphaFoldDB" id="A0A139X4W3"/>
<dbReference type="InterPro" id="IPR006027">
    <property type="entry name" value="NusB_RsmB_TIM44"/>
</dbReference>
<gene>
    <name evidence="6 8" type="primary">nusB</name>
    <name evidence="8" type="ORF">WA1_30825</name>
</gene>
<sequence length="218" mass="24928">MQERKPRQIARELALLSLSQLPVNPKKLEKMEQDRLVTKLVLAAVRTLRSEVQDTLDNAAAELQRSNDRLLSSQTRTNDLDTARTMVKEAIEYTQTAINKLGAAVEFPELIQLANQDREVREYALNIILVVNENRDAIDEKISSALVDWQVTRLAHIDRDILRIAVAEMKYLEVPQSVAINEAVELAKRYSEEDSHRFINGVLRRVIEQKKLTVTSDQ</sequence>
<keyword evidence="2 6" id="KW-0889">Transcription antitermination</keyword>
<evidence type="ECO:0000259" key="7">
    <source>
        <dbReference type="Pfam" id="PF01029"/>
    </source>
</evidence>